<dbReference type="SUPFAM" id="SSF56784">
    <property type="entry name" value="HAD-like"/>
    <property type="match status" value="1"/>
</dbReference>
<comment type="caution">
    <text evidence="4">The sequence shown here is derived from an EMBL/GenBank/DDBJ whole genome shotgun (WGS) entry which is preliminary data.</text>
</comment>
<dbReference type="InterPro" id="IPR036412">
    <property type="entry name" value="HAD-like_sf"/>
</dbReference>
<keyword evidence="5" id="KW-1185">Reference proteome</keyword>
<dbReference type="SFLD" id="SFLDS00003">
    <property type="entry name" value="Haloacid_Dehalogenase"/>
    <property type="match status" value="1"/>
</dbReference>
<comment type="cofactor">
    <cofactor evidence="1">
        <name>Mg(2+)</name>
        <dbReference type="ChEBI" id="CHEBI:18420"/>
    </cofactor>
</comment>
<dbReference type="Gene3D" id="1.10.150.240">
    <property type="entry name" value="Putative phosphatase, domain 2"/>
    <property type="match status" value="1"/>
</dbReference>
<evidence type="ECO:0000256" key="1">
    <source>
        <dbReference type="ARBA" id="ARBA00001946"/>
    </source>
</evidence>
<dbReference type="InterPro" id="IPR023198">
    <property type="entry name" value="PGP-like_dom2"/>
</dbReference>
<evidence type="ECO:0000313" key="5">
    <source>
        <dbReference type="Proteomes" id="UP000293142"/>
    </source>
</evidence>
<dbReference type="Gene3D" id="3.40.50.1000">
    <property type="entry name" value="HAD superfamily/HAD-like"/>
    <property type="match status" value="1"/>
</dbReference>
<evidence type="ECO:0000313" key="4">
    <source>
        <dbReference type="EMBL" id="TBL77849.1"/>
    </source>
</evidence>
<dbReference type="Proteomes" id="UP000293142">
    <property type="component" value="Unassembled WGS sequence"/>
</dbReference>
<dbReference type="AlphaFoldDB" id="A0A4V2J457"/>
<reference evidence="4 5" key="1">
    <citation type="submission" date="2019-02" db="EMBL/GenBank/DDBJ databases">
        <title>Paenibacillus sp. nov., isolated from surface-sterilized tissue of Thalictrum simplex L.</title>
        <authorList>
            <person name="Tuo L."/>
        </authorList>
    </citation>
    <scope>NUCLEOTIDE SEQUENCE [LARGE SCALE GENOMIC DNA]</scope>
    <source>
        <strain evidence="4 5">N2SHLJ1</strain>
    </source>
</reference>
<dbReference type="PRINTS" id="PR00413">
    <property type="entry name" value="HADHALOGNASE"/>
</dbReference>
<accession>A0A4V2J457</accession>
<keyword evidence="3" id="KW-0460">Magnesium</keyword>
<dbReference type="OrthoDB" id="25198at2"/>
<proteinExistence type="predicted"/>
<protein>
    <submittedName>
        <fullName evidence="4">HAD family hydrolase</fullName>
    </submittedName>
</protein>
<evidence type="ECO:0000256" key="3">
    <source>
        <dbReference type="ARBA" id="ARBA00022842"/>
    </source>
</evidence>
<dbReference type="PANTHER" id="PTHR46470">
    <property type="entry name" value="N-ACYLNEURAMINATE-9-PHOSPHATASE"/>
    <property type="match status" value="1"/>
</dbReference>
<dbReference type="InterPro" id="IPR006439">
    <property type="entry name" value="HAD-SF_hydro_IA"/>
</dbReference>
<dbReference type="GO" id="GO:0016787">
    <property type="term" value="F:hydrolase activity"/>
    <property type="evidence" value="ECO:0007669"/>
    <property type="project" value="UniProtKB-KW"/>
</dbReference>
<dbReference type="InterPro" id="IPR051400">
    <property type="entry name" value="HAD-like_hydrolase"/>
</dbReference>
<evidence type="ECO:0000256" key="2">
    <source>
        <dbReference type="ARBA" id="ARBA00022801"/>
    </source>
</evidence>
<keyword evidence="2 4" id="KW-0378">Hydrolase</keyword>
<dbReference type="Pfam" id="PF00702">
    <property type="entry name" value="Hydrolase"/>
    <property type="match status" value="1"/>
</dbReference>
<dbReference type="SFLD" id="SFLDG01129">
    <property type="entry name" value="C1.5:_HAD__Beta-PGM__Phosphata"/>
    <property type="match status" value="1"/>
</dbReference>
<sequence>MEFAVLRFDLVVAADDFSVFIRLQAVYRRHDVRSDQIMKKWITFDLDGTLMQNPFGKWVFPEVEELISQQLKQPYKSTEALVREHERRMKENRTVEAYDWDEMVRELIGELKLELAIDVEQLVLKHSAAPKIYLLEEAVIPVLKQLKVQGYSLATVTNGFYKYQYPVMKELGISEWFEEIVTPELAGCGKPNEQIFDGLRKSGEIVAHVGDRLDHDVYMANKTNVPSIFIYRQLPEALRALTPRERSTHADFAPLLRKKLVSEDPAANIDPLSESYIPTHVICTLDELAGCLE</sequence>
<gene>
    <name evidence="4" type="ORF">EYB31_17075</name>
</gene>
<dbReference type="InterPro" id="IPR023214">
    <property type="entry name" value="HAD_sf"/>
</dbReference>
<dbReference type="EMBL" id="SIRE01000011">
    <property type="protein sequence ID" value="TBL77849.1"/>
    <property type="molecule type" value="Genomic_DNA"/>
</dbReference>
<dbReference type="NCBIfam" id="TIGR01549">
    <property type="entry name" value="HAD-SF-IA-v1"/>
    <property type="match status" value="1"/>
</dbReference>
<dbReference type="GO" id="GO:0044281">
    <property type="term" value="P:small molecule metabolic process"/>
    <property type="evidence" value="ECO:0007669"/>
    <property type="project" value="UniProtKB-ARBA"/>
</dbReference>
<name>A0A4V2J457_9BACL</name>
<organism evidence="4 5">
    <name type="scientific">Paenibacillus thalictri</name>
    <dbReference type="NCBI Taxonomy" id="2527873"/>
    <lineage>
        <taxon>Bacteria</taxon>
        <taxon>Bacillati</taxon>
        <taxon>Bacillota</taxon>
        <taxon>Bacilli</taxon>
        <taxon>Bacillales</taxon>
        <taxon>Paenibacillaceae</taxon>
        <taxon>Paenibacillus</taxon>
    </lineage>
</organism>